<reference evidence="1 2" key="1">
    <citation type="submission" date="2016-04" db="EMBL/GenBank/DDBJ databases">
        <title>Genome analyses suggest a sexual origin of heterokaryosis in a supposedly ancient asexual fungus.</title>
        <authorList>
            <person name="Ropars J."/>
            <person name="Sedzielewska K."/>
            <person name="Noel J."/>
            <person name="Charron P."/>
            <person name="Farinelli L."/>
            <person name="Marton T."/>
            <person name="Kruger M."/>
            <person name="Pelin A."/>
            <person name="Brachmann A."/>
            <person name="Corradi N."/>
        </authorList>
    </citation>
    <scope>NUCLEOTIDE SEQUENCE [LARGE SCALE GENOMIC DNA]</scope>
    <source>
        <strain evidence="1 2">C2</strain>
    </source>
</reference>
<gene>
    <name evidence="1" type="ORF">RhiirC2_799577</name>
</gene>
<organism evidence="1 2">
    <name type="scientific">Rhizophagus irregularis</name>
    <dbReference type="NCBI Taxonomy" id="588596"/>
    <lineage>
        <taxon>Eukaryota</taxon>
        <taxon>Fungi</taxon>
        <taxon>Fungi incertae sedis</taxon>
        <taxon>Mucoromycota</taxon>
        <taxon>Glomeromycotina</taxon>
        <taxon>Glomeromycetes</taxon>
        <taxon>Glomerales</taxon>
        <taxon>Glomeraceae</taxon>
        <taxon>Rhizophagus</taxon>
    </lineage>
</organism>
<reference evidence="1 2" key="2">
    <citation type="submission" date="2017-10" db="EMBL/GenBank/DDBJ databases">
        <title>Extensive intraspecific genome diversity in a model arbuscular mycorrhizal fungus.</title>
        <authorList>
            <person name="Chen E.C.H."/>
            <person name="Morin E."/>
            <person name="Baudet D."/>
            <person name="Noel J."/>
            <person name="Ndikumana S."/>
            <person name="Charron P."/>
            <person name="St-Onge C."/>
            <person name="Giorgi J."/>
            <person name="Grigoriev I.V."/>
            <person name="Roux C."/>
            <person name="Martin F.M."/>
            <person name="Corradi N."/>
        </authorList>
    </citation>
    <scope>NUCLEOTIDE SEQUENCE [LARGE SCALE GENOMIC DNA]</scope>
    <source>
        <strain evidence="1 2">C2</strain>
    </source>
</reference>
<accession>A0A2N1M4S8</accession>
<evidence type="ECO:0000313" key="2">
    <source>
        <dbReference type="Proteomes" id="UP000233469"/>
    </source>
</evidence>
<name>A0A2N1M4S8_9GLOM</name>
<proteinExistence type="predicted"/>
<dbReference type="Proteomes" id="UP000233469">
    <property type="component" value="Unassembled WGS sequence"/>
</dbReference>
<evidence type="ECO:0000313" key="1">
    <source>
        <dbReference type="EMBL" id="PKK56654.1"/>
    </source>
</evidence>
<protein>
    <submittedName>
        <fullName evidence="1">Uncharacterized protein</fullName>
    </submittedName>
</protein>
<dbReference type="EMBL" id="LLXL01005321">
    <property type="protein sequence ID" value="PKK56654.1"/>
    <property type="molecule type" value="Genomic_DNA"/>
</dbReference>
<dbReference type="AlphaFoldDB" id="A0A2N1M4S8"/>
<dbReference type="VEuPathDB" id="FungiDB:FUN_020675"/>
<sequence length="121" mass="14077">MTKSDKILTAEYLNWHTKLSGLPSILTDKICFKLYKRYKKETGNEPWQLSEVMTSISEKSQASDFKPIIFEAKPDPELIIRSVSPCPICDRKYGNYGLHGEWYFENGNQFPYDLKLAKLYS</sequence>
<comment type="caution">
    <text evidence="1">The sequence shown here is derived from an EMBL/GenBank/DDBJ whole genome shotgun (WGS) entry which is preliminary data.</text>
</comment>
<dbReference type="VEuPathDB" id="FungiDB:RhiirA1_403115"/>